<evidence type="ECO:0000256" key="1">
    <source>
        <dbReference type="ARBA" id="ARBA00023015"/>
    </source>
</evidence>
<dbReference type="Proteomes" id="UP000007100">
    <property type="component" value="Chromosome"/>
</dbReference>
<accession>F0J182</accession>
<dbReference type="Gene3D" id="1.10.357.10">
    <property type="entry name" value="Tetracycline Repressor, domain 2"/>
    <property type="match status" value="1"/>
</dbReference>
<evidence type="ECO:0000313" key="5">
    <source>
        <dbReference type="Proteomes" id="UP000007100"/>
    </source>
</evidence>
<dbReference type="PROSITE" id="PS50977">
    <property type="entry name" value="HTH_TETR_2"/>
    <property type="match status" value="1"/>
</dbReference>
<keyword evidence="3" id="KW-0804">Transcription</keyword>
<dbReference type="InterPro" id="IPR050109">
    <property type="entry name" value="HTH-type_TetR-like_transc_reg"/>
</dbReference>
<gene>
    <name evidence="4" type="ordered locus">ACMV_01170</name>
</gene>
<dbReference type="GO" id="GO:0003700">
    <property type="term" value="F:DNA-binding transcription factor activity"/>
    <property type="evidence" value="ECO:0007669"/>
    <property type="project" value="TreeGrafter"/>
</dbReference>
<dbReference type="PANTHER" id="PTHR30055">
    <property type="entry name" value="HTH-TYPE TRANSCRIPTIONAL REGULATOR RUTR"/>
    <property type="match status" value="1"/>
</dbReference>
<dbReference type="Gene3D" id="1.10.10.60">
    <property type="entry name" value="Homeodomain-like"/>
    <property type="match status" value="1"/>
</dbReference>
<dbReference type="HOGENOM" id="CLU_069356_27_0_5"/>
<evidence type="ECO:0000256" key="3">
    <source>
        <dbReference type="ARBA" id="ARBA00023163"/>
    </source>
</evidence>
<evidence type="ECO:0000256" key="2">
    <source>
        <dbReference type="ARBA" id="ARBA00023125"/>
    </source>
</evidence>
<protein>
    <submittedName>
        <fullName evidence="4">TetR family transcriptional regulator</fullName>
    </submittedName>
</protein>
<dbReference type="InterPro" id="IPR001647">
    <property type="entry name" value="HTH_TetR"/>
</dbReference>
<dbReference type="OrthoDB" id="7584337at2"/>
<dbReference type="PANTHER" id="PTHR30055:SF146">
    <property type="entry name" value="HTH-TYPE TRANSCRIPTIONAL DUAL REGULATOR CECR"/>
    <property type="match status" value="1"/>
</dbReference>
<dbReference type="Pfam" id="PF14246">
    <property type="entry name" value="TetR_C_7"/>
    <property type="match status" value="1"/>
</dbReference>
<dbReference type="EMBL" id="AP012035">
    <property type="protein sequence ID" value="BAJ79464.1"/>
    <property type="molecule type" value="Genomic_DNA"/>
</dbReference>
<sequence length="242" mass="26999">MFLRWEKKARNWLMGIVTRVCRRRDAADAARQRRDALIETAERVFLRKGYHAATMDDIAAEAGMSKRTLYQLVDSKEDLFTALLERRRRPLDVSGIETEGRPVDDVLNDMLRLWAHHVLSPSIIALARLIMAEYMHGRTLSRLLDREGAKPCRDALRDYFSASAASGSLAIDDPEEAAHMLYGMAIGNIHIEMLLGVGKARSRAEIDARIARAVGLFLGGARPSGRVGSDVPAQVRETMAQS</sequence>
<proteinExistence type="predicted"/>
<organism evidence="4 5">
    <name type="scientific">Acidiphilium multivorum (strain DSM 11245 / JCM 8867 / NBRC 100883 / AIU 301)</name>
    <dbReference type="NCBI Taxonomy" id="926570"/>
    <lineage>
        <taxon>Bacteria</taxon>
        <taxon>Pseudomonadati</taxon>
        <taxon>Pseudomonadota</taxon>
        <taxon>Alphaproteobacteria</taxon>
        <taxon>Acetobacterales</taxon>
        <taxon>Acidocellaceae</taxon>
        <taxon>Acidiphilium</taxon>
    </lineage>
</organism>
<dbReference type="SUPFAM" id="SSF48498">
    <property type="entry name" value="Tetracyclin repressor-like, C-terminal domain"/>
    <property type="match status" value="1"/>
</dbReference>
<dbReference type="Pfam" id="PF00440">
    <property type="entry name" value="TetR_N"/>
    <property type="match status" value="1"/>
</dbReference>
<dbReference type="InterPro" id="IPR036271">
    <property type="entry name" value="Tet_transcr_reg_TetR-rel_C_sf"/>
</dbReference>
<evidence type="ECO:0000313" key="4">
    <source>
        <dbReference type="EMBL" id="BAJ79464.1"/>
    </source>
</evidence>
<name>F0J182_ACIMA</name>
<reference evidence="4 5" key="1">
    <citation type="submission" date="2010-12" db="EMBL/GenBank/DDBJ databases">
        <title>Whole genome sequence of Acidiphilium multivorum AIU301.</title>
        <authorList>
            <person name="Narita-Yamada S."/>
            <person name="Nakamura S."/>
            <person name="Ito N."/>
            <person name="Takarada H."/>
            <person name="Katano Y."/>
            <person name="Nakazawa H."/>
            <person name="Hosoyama A."/>
            <person name="Yamada R."/>
            <person name="Fujita N."/>
        </authorList>
    </citation>
    <scope>NUCLEOTIDE SEQUENCE [LARGE SCALE GENOMIC DNA]</scope>
    <source>
        <strain evidence="5">DSM 11245 / JCM 8867 / AIU301</strain>
    </source>
</reference>
<dbReference type="RefSeq" id="WP_013639185.1">
    <property type="nucleotide sequence ID" value="NC_015186.1"/>
</dbReference>
<dbReference type="GO" id="GO:0000976">
    <property type="term" value="F:transcription cis-regulatory region binding"/>
    <property type="evidence" value="ECO:0007669"/>
    <property type="project" value="TreeGrafter"/>
</dbReference>
<keyword evidence="5" id="KW-1185">Reference proteome</keyword>
<keyword evidence="2" id="KW-0238">DNA-binding</keyword>
<dbReference type="SUPFAM" id="SSF46689">
    <property type="entry name" value="Homeodomain-like"/>
    <property type="match status" value="1"/>
</dbReference>
<dbReference type="KEGG" id="amv:ACMV_01170"/>
<dbReference type="PRINTS" id="PR00455">
    <property type="entry name" value="HTHTETR"/>
</dbReference>
<dbReference type="InterPro" id="IPR039536">
    <property type="entry name" value="TetR_C_Proteobacteria"/>
</dbReference>
<dbReference type="FunFam" id="1.10.10.60:FF:000141">
    <property type="entry name" value="TetR family transcriptional regulator"/>
    <property type="match status" value="1"/>
</dbReference>
<keyword evidence="1" id="KW-0805">Transcription regulation</keyword>
<dbReference type="AlphaFoldDB" id="F0J182"/>
<dbReference type="InterPro" id="IPR009057">
    <property type="entry name" value="Homeodomain-like_sf"/>
</dbReference>